<dbReference type="EMBL" id="LAVV01007130">
    <property type="protein sequence ID" value="KNZ57002.1"/>
    <property type="molecule type" value="Genomic_DNA"/>
</dbReference>
<evidence type="ECO:0000313" key="2">
    <source>
        <dbReference type="EMBL" id="KNZ57002.1"/>
    </source>
</evidence>
<sequence length="275" mass="31403">MGCECVHVGVWHTIYRTSRASRSSPHNQLQPYILVNTNVSEPKNCQGKSDSRSLPSKKKQKLFFTIQEYTDLQANPIDNVTIEPDENNVLHWTGSFFFFEIIWNCRNYGGTSWFVLRGRKVQDRSDVSAGVSIQSTSNQIFNKDISPQYHTRRAPLYRSLKTRRLETLDQDRTRSVLPSYFPIGLFMLAIVNLLVEPNPEDAIVASIAEQFGKDYNLFKATAQEYVRKVSGFFFKLGKKIMFVLMIVLPSPPGSSMRAERLVSSTYLYTCNLSGC</sequence>
<dbReference type="InterPro" id="IPR000608">
    <property type="entry name" value="UBC"/>
</dbReference>
<dbReference type="PROSITE" id="PS50127">
    <property type="entry name" value="UBC_2"/>
    <property type="match status" value="1"/>
</dbReference>
<organism evidence="2 3">
    <name type="scientific">Puccinia sorghi</name>
    <dbReference type="NCBI Taxonomy" id="27349"/>
    <lineage>
        <taxon>Eukaryota</taxon>
        <taxon>Fungi</taxon>
        <taxon>Dikarya</taxon>
        <taxon>Basidiomycota</taxon>
        <taxon>Pucciniomycotina</taxon>
        <taxon>Pucciniomycetes</taxon>
        <taxon>Pucciniales</taxon>
        <taxon>Pucciniaceae</taxon>
        <taxon>Puccinia</taxon>
    </lineage>
</organism>
<keyword evidence="3" id="KW-1185">Reference proteome</keyword>
<reference evidence="2 3" key="1">
    <citation type="submission" date="2015-08" db="EMBL/GenBank/DDBJ databases">
        <title>Next Generation Sequencing and Analysis of the Genome of Puccinia sorghi L Schw, the Causal Agent of Maize Common Rust.</title>
        <authorList>
            <person name="Rochi L."/>
            <person name="Burguener G."/>
            <person name="Darino M."/>
            <person name="Turjanski A."/>
            <person name="Kreff E."/>
            <person name="Dieguez M.J."/>
            <person name="Sacco F."/>
        </authorList>
    </citation>
    <scope>NUCLEOTIDE SEQUENCE [LARGE SCALE GENOMIC DNA]</scope>
    <source>
        <strain evidence="2 3">RO10H11247</strain>
    </source>
</reference>
<dbReference type="Proteomes" id="UP000037035">
    <property type="component" value="Unassembled WGS sequence"/>
</dbReference>
<dbReference type="Gene3D" id="3.10.110.10">
    <property type="entry name" value="Ubiquitin Conjugating Enzyme"/>
    <property type="match status" value="1"/>
</dbReference>
<proteinExistence type="predicted"/>
<comment type="caution">
    <text evidence="2">The sequence shown here is derived from an EMBL/GenBank/DDBJ whole genome shotgun (WGS) entry which is preliminary data.</text>
</comment>
<dbReference type="STRING" id="27349.A0A0L6V900"/>
<protein>
    <recommendedName>
        <fullName evidence="1">UBC core domain-containing protein</fullName>
    </recommendedName>
</protein>
<dbReference type="VEuPathDB" id="FungiDB:VP01_2264g1"/>
<name>A0A0L6V900_9BASI</name>
<dbReference type="InterPro" id="IPR016135">
    <property type="entry name" value="UBQ-conjugating_enzyme/RWD"/>
</dbReference>
<dbReference type="AlphaFoldDB" id="A0A0L6V900"/>
<evidence type="ECO:0000259" key="1">
    <source>
        <dbReference type="PROSITE" id="PS50127"/>
    </source>
</evidence>
<accession>A0A0L6V900</accession>
<gene>
    <name evidence="2" type="ORF">VP01_2264g1</name>
</gene>
<dbReference type="SUPFAM" id="SSF54495">
    <property type="entry name" value="UBC-like"/>
    <property type="match status" value="1"/>
</dbReference>
<dbReference type="OrthoDB" id="9978460at2759"/>
<feature type="domain" description="UBC core" evidence="1">
    <location>
        <begin position="60"/>
        <end position="231"/>
    </location>
</feature>
<evidence type="ECO:0000313" key="3">
    <source>
        <dbReference type="Proteomes" id="UP000037035"/>
    </source>
</evidence>